<evidence type="ECO:0000256" key="3">
    <source>
        <dbReference type="SAM" id="SignalP"/>
    </source>
</evidence>
<organism evidence="4 5">
    <name type="scientific">Ceratopteris richardii</name>
    <name type="common">Triangle waterfern</name>
    <dbReference type="NCBI Taxonomy" id="49495"/>
    <lineage>
        <taxon>Eukaryota</taxon>
        <taxon>Viridiplantae</taxon>
        <taxon>Streptophyta</taxon>
        <taxon>Embryophyta</taxon>
        <taxon>Tracheophyta</taxon>
        <taxon>Polypodiopsida</taxon>
        <taxon>Polypodiidae</taxon>
        <taxon>Polypodiales</taxon>
        <taxon>Pteridineae</taxon>
        <taxon>Pteridaceae</taxon>
        <taxon>Parkerioideae</taxon>
        <taxon>Ceratopteris</taxon>
    </lineage>
</organism>
<sequence length="395" mass="43627">MRTSCVLSRMMTPMAMLVAKLVIMQLMPLQVASGVENPDTTSGANGFDAFFVFGDSLLDPGNRDLLQPTAIGLPFPLIDAHHLPYGRDFVTHEPTGRFCNGRIVSDFLASFMGFPFTPPYLKDKSNILQGCSFANSGSKIMNKISRYQFPRLNFIDQVRLFGDVQQQLQSRLGADGAAYLISRSLFLTALGSNDVMADYILNPVQRAKLTRQAFYQTLIATYAQMLQELYRLGARKFAVVTVPAVGCIPALRALLVDGGAGQRLGAPLPICADGANEIVNGFNAALGQMVNQLQADYPDSRFLLLDTFKITVDAVTYPMKYGFLYGFQPCCGYTENRVIPVCNNRSTAVCEMAAEHVFWDFAHPTEAFNLVLARTFWEGSSPNVYPMNLQELARI</sequence>
<evidence type="ECO:0008006" key="6">
    <source>
        <dbReference type="Google" id="ProtNLM"/>
    </source>
</evidence>
<dbReference type="InterPro" id="IPR051058">
    <property type="entry name" value="GDSL_Est/Lipase"/>
</dbReference>
<dbReference type="CDD" id="cd01837">
    <property type="entry name" value="SGNH_plant_lipase_like"/>
    <property type="match status" value="1"/>
</dbReference>
<dbReference type="GO" id="GO:0016788">
    <property type="term" value="F:hydrolase activity, acting on ester bonds"/>
    <property type="evidence" value="ECO:0007669"/>
    <property type="project" value="InterPro"/>
</dbReference>
<dbReference type="OMA" id="CADGANE"/>
<dbReference type="Proteomes" id="UP000825935">
    <property type="component" value="Chromosome 2"/>
</dbReference>
<evidence type="ECO:0000313" key="4">
    <source>
        <dbReference type="EMBL" id="KAH7444027.1"/>
    </source>
</evidence>
<dbReference type="Pfam" id="PF00657">
    <property type="entry name" value="Lipase_GDSL"/>
    <property type="match status" value="1"/>
</dbReference>
<dbReference type="InterPro" id="IPR036514">
    <property type="entry name" value="SGNH_hydro_sf"/>
</dbReference>
<feature type="chain" id="PRO_5035828325" description="GDSL esterase/lipase" evidence="3">
    <location>
        <begin position="35"/>
        <end position="395"/>
    </location>
</feature>
<dbReference type="InterPro" id="IPR001087">
    <property type="entry name" value="GDSL"/>
</dbReference>
<dbReference type="Gene3D" id="3.40.50.1110">
    <property type="entry name" value="SGNH hydrolase"/>
    <property type="match status" value="1"/>
</dbReference>
<accession>A0A8T2V6F2</accession>
<dbReference type="InterPro" id="IPR035669">
    <property type="entry name" value="SGNH_plant_lipase-like"/>
</dbReference>
<evidence type="ECO:0000256" key="2">
    <source>
        <dbReference type="ARBA" id="ARBA00022801"/>
    </source>
</evidence>
<keyword evidence="3" id="KW-0732">Signal</keyword>
<feature type="signal peptide" evidence="3">
    <location>
        <begin position="1"/>
        <end position="34"/>
    </location>
</feature>
<keyword evidence="5" id="KW-1185">Reference proteome</keyword>
<dbReference type="EMBL" id="CM035407">
    <property type="protein sequence ID" value="KAH7444027.1"/>
    <property type="molecule type" value="Genomic_DNA"/>
</dbReference>
<dbReference type="AlphaFoldDB" id="A0A8T2V6F2"/>
<comment type="caution">
    <text evidence="4">The sequence shown here is derived from an EMBL/GenBank/DDBJ whole genome shotgun (WGS) entry which is preliminary data.</text>
</comment>
<gene>
    <name evidence="4" type="ORF">KP509_02G061100</name>
</gene>
<proteinExistence type="inferred from homology"/>
<protein>
    <recommendedName>
        <fullName evidence="6">GDSL esterase/lipase</fullName>
    </recommendedName>
</protein>
<dbReference type="PANTHER" id="PTHR45648:SF5">
    <property type="entry name" value="OS04G0577300 PROTEIN"/>
    <property type="match status" value="1"/>
</dbReference>
<keyword evidence="2" id="KW-0378">Hydrolase</keyword>
<reference evidence="4" key="1">
    <citation type="submission" date="2021-08" db="EMBL/GenBank/DDBJ databases">
        <title>WGS assembly of Ceratopteris richardii.</title>
        <authorList>
            <person name="Marchant D.B."/>
            <person name="Chen G."/>
            <person name="Jenkins J."/>
            <person name="Shu S."/>
            <person name="Leebens-Mack J."/>
            <person name="Grimwood J."/>
            <person name="Schmutz J."/>
            <person name="Soltis P."/>
            <person name="Soltis D."/>
            <person name="Chen Z.-H."/>
        </authorList>
    </citation>
    <scope>NUCLEOTIDE SEQUENCE</scope>
    <source>
        <strain evidence="4">Whitten #5841</strain>
        <tissue evidence="4">Leaf</tissue>
    </source>
</reference>
<evidence type="ECO:0000256" key="1">
    <source>
        <dbReference type="ARBA" id="ARBA00008668"/>
    </source>
</evidence>
<dbReference type="SUPFAM" id="SSF52266">
    <property type="entry name" value="SGNH hydrolase"/>
    <property type="match status" value="1"/>
</dbReference>
<comment type="similarity">
    <text evidence="1">Belongs to the 'GDSL' lipolytic enzyme family.</text>
</comment>
<name>A0A8T2V6F2_CERRI</name>
<evidence type="ECO:0000313" key="5">
    <source>
        <dbReference type="Proteomes" id="UP000825935"/>
    </source>
</evidence>
<dbReference type="OrthoDB" id="1600564at2759"/>
<dbReference type="PANTHER" id="PTHR45648">
    <property type="entry name" value="GDSL LIPASE/ACYLHYDROLASE FAMILY PROTEIN (AFU_ORTHOLOGUE AFUA_4G14700)"/>
    <property type="match status" value="1"/>
</dbReference>